<feature type="region of interest" description="Disordered" evidence="1">
    <location>
        <begin position="128"/>
        <end position="165"/>
    </location>
</feature>
<dbReference type="RefSeq" id="WP_345611955.1">
    <property type="nucleotide sequence ID" value="NZ_BAABJO010000043.1"/>
</dbReference>
<keyword evidence="3" id="KW-1185">Reference proteome</keyword>
<evidence type="ECO:0000313" key="2">
    <source>
        <dbReference type="EMBL" id="GAA5139143.1"/>
    </source>
</evidence>
<gene>
    <name evidence="2" type="ORF">GCM10023320_74760</name>
</gene>
<sequence>MDQDQDEWIRELLRRRDVEDRDLAAAEKRHKERTDAIDVLLRAAGWINGAHVDGPRKKTTVMVDANVLVVANRTTRDYVKRALADAGKPMKMSDVVDAVKDLGAPASEVTVRTVLAKMLKAGQITRPERGMYGLPEQPAGPDPEVAHFLEKVEERAKETPEDNED</sequence>
<dbReference type="EMBL" id="BAABJO010000043">
    <property type="protein sequence ID" value="GAA5139143.1"/>
    <property type="molecule type" value="Genomic_DNA"/>
</dbReference>
<accession>A0ABP9P1R2</accession>
<comment type="caution">
    <text evidence="2">The sequence shown here is derived from an EMBL/GenBank/DDBJ whole genome shotgun (WGS) entry which is preliminary data.</text>
</comment>
<proteinExistence type="predicted"/>
<evidence type="ECO:0000256" key="1">
    <source>
        <dbReference type="SAM" id="MobiDB-lite"/>
    </source>
</evidence>
<protein>
    <submittedName>
        <fullName evidence="2">Uncharacterized protein</fullName>
    </submittedName>
</protein>
<dbReference type="Proteomes" id="UP001500804">
    <property type="component" value="Unassembled WGS sequence"/>
</dbReference>
<reference evidence="3" key="1">
    <citation type="journal article" date="2019" name="Int. J. Syst. Evol. Microbiol.">
        <title>The Global Catalogue of Microorganisms (GCM) 10K type strain sequencing project: providing services to taxonomists for standard genome sequencing and annotation.</title>
        <authorList>
            <consortium name="The Broad Institute Genomics Platform"/>
            <consortium name="The Broad Institute Genome Sequencing Center for Infectious Disease"/>
            <person name="Wu L."/>
            <person name="Ma J."/>
        </authorList>
    </citation>
    <scope>NUCLEOTIDE SEQUENCE [LARGE SCALE GENOMIC DNA]</scope>
    <source>
        <strain evidence="3">JCM 18302</strain>
    </source>
</reference>
<feature type="compositionally biased region" description="Basic and acidic residues" evidence="1">
    <location>
        <begin position="144"/>
        <end position="165"/>
    </location>
</feature>
<name>A0ABP9P1R2_9PSEU</name>
<evidence type="ECO:0000313" key="3">
    <source>
        <dbReference type="Proteomes" id="UP001500804"/>
    </source>
</evidence>
<organism evidence="2 3">
    <name type="scientific">Pseudonocardia adelaidensis</name>
    <dbReference type="NCBI Taxonomy" id="648754"/>
    <lineage>
        <taxon>Bacteria</taxon>
        <taxon>Bacillati</taxon>
        <taxon>Actinomycetota</taxon>
        <taxon>Actinomycetes</taxon>
        <taxon>Pseudonocardiales</taxon>
        <taxon>Pseudonocardiaceae</taxon>
        <taxon>Pseudonocardia</taxon>
    </lineage>
</organism>